<dbReference type="PROSITE" id="PS50279">
    <property type="entry name" value="BPTI_KUNITZ_2"/>
    <property type="match status" value="2"/>
</dbReference>
<dbReference type="PANTHER" id="PTHR46751">
    <property type="entry name" value="EPPIN"/>
    <property type="match status" value="1"/>
</dbReference>
<dbReference type="InterPro" id="IPR036880">
    <property type="entry name" value="Kunitz_BPTI_sf"/>
</dbReference>
<dbReference type="EMBL" id="UYWX01020822">
    <property type="protein sequence ID" value="VDM34242.1"/>
    <property type="molecule type" value="Genomic_DNA"/>
</dbReference>
<dbReference type="GO" id="GO:0004867">
    <property type="term" value="F:serine-type endopeptidase inhibitor activity"/>
    <property type="evidence" value="ECO:0007669"/>
    <property type="project" value="InterPro"/>
</dbReference>
<evidence type="ECO:0000313" key="6">
    <source>
        <dbReference type="WBParaSite" id="TTAC_0000946301-mRNA-1"/>
    </source>
</evidence>
<keyword evidence="5" id="KW-1185">Reference proteome</keyword>
<dbReference type="SUPFAM" id="SSF57362">
    <property type="entry name" value="BPTI-like"/>
    <property type="match status" value="2"/>
</dbReference>
<dbReference type="InterPro" id="IPR051388">
    <property type="entry name" value="Serpin_venom_toxin"/>
</dbReference>
<reference evidence="6" key="1">
    <citation type="submission" date="2017-02" db="UniProtKB">
        <authorList>
            <consortium name="WormBaseParasite"/>
        </authorList>
    </citation>
    <scope>IDENTIFICATION</scope>
</reference>
<reference evidence="4 5" key="2">
    <citation type="submission" date="2018-11" db="EMBL/GenBank/DDBJ databases">
        <authorList>
            <consortium name="Pathogen Informatics"/>
        </authorList>
    </citation>
    <scope>NUCLEOTIDE SEQUENCE [LARGE SCALE GENOMIC DNA]</scope>
</reference>
<dbReference type="FunFam" id="4.10.410.10:FF:000020">
    <property type="entry name" value="Collagen, type VI, alpha 3"/>
    <property type="match status" value="2"/>
</dbReference>
<dbReference type="STRING" id="6205.A0A0R3X7D8"/>
<dbReference type="PROSITE" id="PS00280">
    <property type="entry name" value="BPTI_KUNITZ_1"/>
    <property type="match status" value="2"/>
</dbReference>
<feature type="domain" description="BPTI/Kunitz inhibitor" evidence="3">
    <location>
        <begin position="82"/>
        <end position="132"/>
    </location>
</feature>
<sequence length="134" mass="14877">MYGLIAFFGVVAVFGLSKARPDPCTLPIEPGFCLAYLPSWGYDQSTGRCVEFVYGGCQGNANRFGSKEECEEVCAPDATNPCDLPIKTGRCRAFMPSWGYDRELGRCRRFIYGGCGGNRNRFPTRHECEMLCGM</sequence>
<evidence type="ECO:0000313" key="4">
    <source>
        <dbReference type="EMBL" id="VDM34242.1"/>
    </source>
</evidence>
<dbReference type="WBParaSite" id="TTAC_0000946301-mRNA-1">
    <property type="protein sequence ID" value="TTAC_0000946301-mRNA-1"/>
    <property type="gene ID" value="TTAC_0000946301"/>
</dbReference>
<dbReference type="Gene3D" id="4.10.410.10">
    <property type="entry name" value="Pancreatic trypsin inhibitor Kunitz domain"/>
    <property type="match status" value="2"/>
</dbReference>
<accession>A0A0R3X7D8</accession>
<feature type="signal peptide" evidence="2">
    <location>
        <begin position="1"/>
        <end position="19"/>
    </location>
</feature>
<gene>
    <name evidence="4" type="ORF">TTAC_LOCUS9448</name>
</gene>
<dbReference type="PRINTS" id="PR00759">
    <property type="entry name" value="BASICPTASE"/>
</dbReference>
<organism evidence="6">
    <name type="scientific">Hydatigena taeniaeformis</name>
    <name type="common">Feline tapeworm</name>
    <name type="synonym">Taenia taeniaeformis</name>
    <dbReference type="NCBI Taxonomy" id="6205"/>
    <lineage>
        <taxon>Eukaryota</taxon>
        <taxon>Metazoa</taxon>
        <taxon>Spiralia</taxon>
        <taxon>Lophotrochozoa</taxon>
        <taxon>Platyhelminthes</taxon>
        <taxon>Cestoda</taxon>
        <taxon>Eucestoda</taxon>
        <taxon>Cyclophyllidea</taxon>
        <taxon>Taeniidae</taxon>
        <taxon>Hydatigera</taxon>
    </lineage>
</organism>
<name>A0A0R3X7D8_HYDTA</name>
<proteinExistence type="predicted"/>
<dbReference type="PANTHER" id="PTHR46751:SF1">
    <property type="entry name" value="WAP FOUR-DISULFIDE CORE DOMAIN PROTEIN 6A"/>
    <property type="match status" value="1"/>
</dbReference>
<dbReference type="CDD" id="cd00109">
    <property type="entry name" value="Kunitz-type"/>
    <property type="match status" value="2"/>
</dbReference>
<dbReference type="SMART" id="SM00131">
    <property type="entry name" value="KU"/>
    <property type="match status" value="2"/>
</dbReference>
<evidence type="ECO:0000259" key="3">
    <source>
        <dbReference type="PROSITE" id="PS50279"/>
    </source>
</evidence>
<dbReference type="AlphaFoldDB" id="A0A0R3X7D8"/>
<dbReference type="Pfam" id="PF00014">
    <property type="entry name" value="Kunitz_BPTI"/>
    <property type="match status" value="2"/>
</dbReference>
<feature type="chain" id="PRO_5043133212" evidence="2">
    <location>
        <begin position="20"/>
        <end position="134"/>
    </location>
</feature>
<dbReference type="OrthoDB" id="4473401at2759"/>
<keyword evidence="2" id="KW-0732">Signal</keyword>
<evidence type="ECO:0000256" key="2">
    <source>
        <dbReference type="SAM" id="SignalP"/>
    </source>
</evidence>
<dbReference type="InterPro" id="IPR020901">
    <property type="entry name" value="Prtase_inh_Kunz-CS"/>
</dbReference>
<evidence type="ECO:0000256" key="1">
    <source>
        <dbReference type="ARBA" id="ARBA00023157"/>
    </source>
</evidence>
<protein>
    <submittedName>
        <fullName evidence="6">BPTI/Kunitz inhibitor domain-containing protein</fullName>
    </submittedName>
</protein>
<feature type="domain" description="BPTI/Kunitz inhibitor" evidence="3">
    <location>
        <begin position="24"/>
        <end position="74"/>
    </location>
</feature>
<evidence type="ECO:0000313" key="5">
    <source>
        <dbReference type="Proteomes" id="UP000274429"/>
    </source>
</evidence>
<dbReference type="Proteomes" id="UP000274429">
    <property type="component" value="Unassembled WGS sequence"/>
</dbReference>
<dbReference type="InterPro" id="IPR002223">
    <property type="entry name" value="Kunitz_BPTI"/>
</dbReference>
<keyword evidence="1" id="KW-1015">Disulfide bond</keyword>